<sequence>MSQQRAGAKKEEESQGSGLLSNFLLAGSAVAVGFMAHKLVSEYSEKQEREKAYKAKDSSSGSTQKSMRSQALDTEVAKAVYKTEGSGSGHIRKSVRSQAIDTHVPEAVKCVICMNNPREVVMSPCGHVCQDCIEKIAKSNYFPKCPVCQTPVKESILHIYKYLFVCFTISLI</sequence>
<dbReference type="Pfam" id="PF13920">
    <property type="entry name" value="zf-C3HC4_3"/>
    <property type="match status" value="1"/>
</dbReference>
<dbReference type="GO" id="GO:0061630">
    <property type="term" value="F:ubiquitin protein ligase activity"/>
    <property type="evidence" value="ECO:0007669"/>
    <property type="project" value="TreeGrafter"/>
</dbReference>
<feature type="non-terminal residue" evidence="6">
    <location>
        <position position="172"/>
    </location>
</feature>
<reference evidence="6" key="1">
    <citation type="submission" date="2015-11" db="EMBL/GenBank/DDBJ databases">
        <title>De novo transcriptome assembly of four potential Pierce s Disease insect vectors from Arizona vineyards.</title>
        <authorList>
            <person name="Tassone E.E."/>
        </authorList>
    </citation>
    <scope>NUCLEOTIDE SEQUENCE</scope>
</reference>
<dbReference type="GO" id="GO:0006511">
    <property type="term" value="P:ubiquitin-dependent protein catabolic process"/>
    <property type="evidence" value="ECO:0007669"/>
    <property type="project" value="TreeGrafter"/>
</dbReference>
<dbReference type="InterPro" id="IPR001841">
    <property type="entry name" value="Znf_RING"/>
</dbReference>
<organism evidence="6">
    <name type="scientific">Cuerna arida</name>
    <dbReference type="NCBI Taxonomy" id="1464854"/>
    <lineage>
        <taxon>Eukaryota</taxon>
        <taxon>Metazoa</taxon>
        <taxon>Ecdysozoa</taxon>
        <taxon>Arthropoda</taxon>
        <taxon>Hexapoda</taxon>
        <taxon>Insecta</taxon>
        <taxon>Pterygota</taxon>
        <taxon>Neoptera</taxon>
        <taxon>Paraneoptera</taxon>
        <taxon>Hemiptera</taxon>
        <taxon>Auchenorrhyncha</taxon>
        <taxon>Membracoidea</taxon>
        <taxon>Cicadellidae</taxon>
        <taxon>Cicadellinae</taxon>
        <taxon>Proconiini</taxon>
        <taxon>Cuerna</taxon>
    </lineage>
</organism>
<dbReference type="SUPFAM" id="SSF57850">
    <property type="entry name" value="RING/U-box"/>
    <property type="match status" value="1"/>
</dbReference>
<feature type="domain" description="RING-type" evidence="5">
    <location>
        <begin position="110"/>
        <end position="149"/>
    </location>
</feature>
<dbReference type="AlphaFoldDB" id="A0A1B6GXE4"/>
<dbReference type="EMBL" id="GECZ01002681">
    <property type="protein sequence ID" value="JAS67088.1"/>
    <property type="molecule type" value="Transcribed_RNA"/>
</dbReference>
<accession>A0A1B6GXE4</accession>
<dbReference type="PANTHER" id="PTHR22696">
    <property type="entry name" value="E3 UBIQUITIN-PROTEIN LIGASE RNF26"/>
    <property type="match status" value="1"/>
</dbReference>
<evidence type="ECO:0000256" key="3">
    <source>
        <dbReference type="PROSITE-ProRule" id="PRU00175"/>
    </source>
</evidence>
<keyword evidence="2" id="KW-0862">Zinc</keyword>
<feature type="compositionally biased region" description="Polar residues" evidence="4">
    <location>
        <begin position="58"/>
        <end position="72"/>
    </location>
</feature>
<dbReference type="GO" id="GO:0016567">
    <property type="term" value="P:protein ubiquitination"/>
    <property type="evidence" value="ECO:0007669"/>
    <property type="project" value="TreeGrafter"/>
</dbReference>
<evidence type="ECO:0000259" key="5">
    <source>
        <dbReference type="PROSITE" id="PS50089"/>
    </source>
</evidence>
<name>A0A1B6GXE4_9HEMI</name>
<evidence type="ECO:0000256" key="4">
    <source>
        <dbReference type="SAM" id="MobiDB-lite"/>
    </source>
</evidence>
<dbReference type="PANTHER" id="PTHR22696:SF1">
    <property type="entry name" value="E3 UBIQUITIN-PROTEIN LIGASE RNF26"/>
    <property type="match status" value="1"/>
</dbReference>
<gene>
    <name evidence="6" type="ORF">g.32587</name>
</gene>
<evidence type="ECO:0000256" key="1">
    <source>
        <dbReference type="ARBA" id="ARBA00022771"/>
    </source>
</evidence>
<keyword evidence="1 3" id="KW-0479">Metal-binding</keyword>
<dbReference type="PROSITE" id="PS50089">
    <property type="entry name" value="ZF_RING_2"/>
    <property type="match status" value="1"/>
</dbReference>
<protein>
    <recommendedName>
        <fullName evidence="5">RING-type domain-containing protein</fullName>
    </recommendedName>
</protein>
<dbReference type="Gene3D" id="3.30.40.10">
    <property type="entry name" value="Zinc/RING finger domain, C3HC4 (zinc finger)"/>
    <property type="match status" value="1"/>
</dbReference>
<keyword evidence="1 3" id="KW-0863">Zinc-finger</keyword>
<dbReference type="SMART" id="SM00184">
    <property type="entry name" value="RING"/>
    <property type="match status" value="1"/>
</dbReference>
<evidence type="ECO:0000313" key="6">
    <source>
        <dbReference type="EMBL" id="JAS67088.1"/>
    </source>
</evidence>
<evidence type="ECO:0000256" key="2">
    <source>
        <dbReference type="ARBA" id="ARBA00022833"/>
    </source>
</evidence>
<proteinExistence type="predicted"/>
<feature type="compositionally biased region" description="Basic and acidic residues" evidence="4">
    <location>
        <begin position="44"/>
        <end position="57"/>
    </location>
</feature>
<dbReference type="InterPro" id="IPR013083">
    <property type="entry name" value="Znf_RING/FYVE/PHD"/>
</dbReference>
<dbReference type="GO" id="GO:0008270">
    <property type="term" value="F:zinc ion binding"/>
    <property type="evidence" value="ECO:0007669"/>
    <property type="project" value="UniProtKB-KW"/>
</dbReference>
<feature type="region of interest" description="Disordered" evidence="4">
    <location>
        <begin position="44"/>
        <end position="72"/>
    </location>
</feature>